<evidence type="ECO:0000256" key="4">
    <source>
        <dbReference type="ARBA" id="ARBA00023163"/>
    </source>
</evidence>
<evidence type="ECO:0000256" key="2">
    <source>
        <dbReference type="ARBA" id="ARBA00023015"/>
    </source>
</evidence>
<dbReference type="InterPro" id="IPR014284">
    <property type="entry name" value="RNA_pol_sigma-70_dom"/>
</dbReference>
<sequence>MMNSAILESGWNALQRQIFRRTHHDDAEDFLQTSFLRMIERKPENVRNPSAFLMQSALNEARDQHRRSKHPAAPRAIEIGDLALRDTAPLPDETLIAQERLARVREGLDRLTPRTREIFLMHRLDGLKYREIAQELGISMSAVEKHIAKAMLFLDNWASDW</sequence>
<keyword evidence="2" id="KW-0805">Transcription regulation</keyword>
<accession>A0A6I4T4C9</accession>
<dbReference type="Pfam" id="PF04542">
    <property type="entry name" value="Sigma70_r2"/>
    <property type="match status" value="1"/>
</dbReference>
<evidence type="ECO:0000256" key="3">
    <source>
        <dbReference type="ARBA" id="ARBA00023082"/>
    </source>
</evidence>
<feature type="domain" description="RNA polymerase sigma-70 region 2" evidence="5">
    <location>
        <begin position="22"/>
        <end position="69"/>
    </location>
</feature>
<evidence type="ECO:0000256" key="1">
    <source>
        <dbReference type="ARBA" id="ARBA00010641"/>
    </source>
</evidence>
<dbReference type="SUPFAM" id="SSF88946">
    <property type="entry name" value="Sigma2 domain of RNA polymerase sigma factors"/>
    <property type="match status" value="1"/>
</dbReference>
<dbReference type="SUPFAM" id="SSF88659">
    <property type="entry name" value="Sigma3 and sigma4 domains of RNA polymerase sigma factors"/>
    <property type="match status" value="1"/>
</dbReference>
<dbReference type="Pfam" id="PF08281">
    <property type="entry name" value="Sigma70_r4_2"/>
    <property type="match status" value="1"/>
</dbReference>
<evidence type="ECO:0000259" key="6">
    <source>
        <dbReference type="Pfam" id="PF08281"/>
    </source>
</evidence>
<name>A0A6I4T4C9_9SPHN</name>
<dbReference type="CDD" id="cd06171">
    <property type="entry name" value="Sigma70_r4"/>
    <property type="match status" value="1"/>
</dbReference>
<dbReference type="GO" id="GO:0003677">
    <property type="term" value="F:DNA binding"/>
    <property type="evidence" value="ECO:0007669"/>
    <property type="project" value="InterPro"/>
</dbReference>
<gene>
    <name evidence="7" type="ORF">GRI91_05585</name>
</gene>
<dbReference type="InterPro" id="IPR013249">
    <property type="entry name" value="RNA_pol_sigma70_r4_t2"/>
</dbReference>
<keyword evidence="4" id="KW-0804">Transcription</keyword>
<dbReference type="InterPro" id="IPR007627">
    <property type="entry name" value="RNA_pol_sigma70_r2"/>
</dbReference>
<dbReference type="InterPro" id="IPR013324">
    <property type="entry name" value="RNA_pol_sigma_r3/r4-like"/>
</dbReference>
<dbReference type="AlphaFoldDB" id="A0A6I4T4C9"/>
<dbReference type="InterPro" id="IPR036388">
    <property type="entry name" value="WH-like_DNA-bd_sf"/>
</dbReference>
<evidence type="ECO:0000259" key="5">
    <source>
        <dbReference type="Pfam" id="PF04542"/>
    </source>
</evidence>
<dbReference type="Gene3D" id="1.10.10.10">
    <property type="entry name" value="Winged helix-like DNA-binding domain superfamily/Winged helix DNA-binding domain"/>
    <property type="match status" value="1"/>
</dbReference>
<dbReference type="EMBL" id="WTYT01000002">
    <property type="protein sequence ID" value="MXO65219.1"/>
    <property type="molecule type" value="Genomic_DNA"/>
</dbReference>
<evidence type="ECO:0000313" key="7">
    <source>
        <dbReference type="EMBL" id="MXO65219.1"/>
    </source>
</evidence>
<dbReference type="PANTHER" id="PTHR43133">
    <property type="entry name" value="RNA POLYMERASE ECF-TYPE SIGMA FACTO"/>
    <property type="match status" value="1"/>
</dbReference>
<dbReference type="Gene3D" id="1.10.1740.10">
    <property type="match status" value="1"/>
</dbReference>
<evidence type="ECO:0000313" key="8">
    <source>
        <dbReference type="Proteomes" id="UP000438476"/>
    </source>
</evidence>
<keyword evidence="8" id="KW-1185">Reference proteome</keyword>
<organism evidence="7 8">
    <name type="scientific">Altericroceibacterium endophyticum</name>
    <dbReference type="NCBI Taxonomy" id="1808508"/>
    <lineage>
        <taxon>Bacteria</taxon>
        <taxon>Pseudomonadati</taxon>
        <taxon>Pseudomonadota</taxon>
        <taxon>Alphaproteobacteria</taxon>
        <taxon>Sphingomonadales</taxon>
        <taxon>Erythrobacteraceae</taxon>
        <taxon>Altericroceibacterium</taxon>
    </lineage>
</organism>
<dbReference type="PANTHER" id="PTHR43133:SF63">
    <property type="entry name" value="RNA POLYMERASE SIGMA FACTOR FECI-RELATED"/>
    <property type="match status" value="1"/>
</dbReference>
<reference evidence="7 8" key="1">
    <citation type="submission" date="2019-12" db="EMBL/GenBank/DDBJ databases">
        <title>Genomic-based taxomic classification of the family Erythrobacteraceae.</title>
        <authorList>
            <person name="Xu L."/>
        </authorList>
    </citation>
    <scope>NUCLEOTIDE SEQUENCE [LARGE SCALE GENOMIC DNA]</scope>
    <source>
        <strain evidence="7 8">LMG 29518</strain>
    </source>
</reference>
<comment type="similarity">
    <text evidence="1">Belongs to the sigma-70 factor family. ECF subfamily.</text>
</comment>
<dbReference type="RefSeq" id="WP_160735641.1">
    <property type="nucleotide sequence ID" value="NZ_WTYT01000002.1"/>
</dbReference>
<dbReference type="InterPro" id="IPR039425">
    <property type="entry name" value="RNA_pol_sigma-70-like"/>
</dbReference>
<dbReference type="InterPro" id="IPR013325">
    <property type="entry name" value="RNA_pol_sigma_r2"/>
</dbReference>
<keyword evidence="3" id="KW-0731">Sigma factor</keyword>
<proteinExistence type="inferred from homology"/>
<dbReference type="GO" id="GO:0006352">
    <property type="term" value="P:DNA-templated transcription initiation"/>
    <property type="evidence" value="ECO:0007669"/>
    <property type="project" value="InterPro"/>
</dbReference>
<protein>
    <submittedName>
        <fullName evidence="7">Sigma-70 family RNA polymerase sigma factor</fullName>
    </submittedName>
</protein>
<feature type="domain" description="RNA polymerase sigma factor 70 region 4 type 2" evidence="6">
    <location>
        <begin position="103"/>
        <end position="153"/>
    </location>
</feature>
<dbReference type="Proteomes" id="UP000438476">
    <property type="component" value="Unassembled WGS sequence"/>
</dbReference>
<dbReference type="GO" id="GO:0016987">
    <property type="term" value="F:sigma factor activity"/>
    <property type="evidence" value="ECO:0007669"/>
    <property type="project" value="UniProtKB-KW"/>
</dbReference>
<comment type="caution">
    <text evidence="7">The sequence shown here is derived from an EMBL/GenBank/DDBJ whole genome shotgun (WGS) entry which is preliminary data.</text>
</comment>
<dbReference type="OrthoDB" id="9794372at2"/>
<dbReference type="NCBIfam" id="TIGR02937">
    <property type="entry name" value="sigma70-ECF"/>
    <property type="match status" value="1"/>
</dbReference>